<dbReference type="PANTHER" id="PTHR47683">
    <property type="entry name" value="PSEUDOURIDINE SYNTHASE FAMILY PROTEIN-RELATED"/>
    <property type="match status" value="1"/>
</dbReference>
<keyword evidence="2 4" id="KW-0413">Isomerase</keyword>
<dbReference type="SUPFAM" id="SSF55120">
    <property type="entry name" value="Pseudouridine synthase"/>
    <property type="match status" value="1"/>
</dbReference>
<proteinExistence type="inferred from homology"/>
<dbReference type="PROSITE" id="PS50889">
    <property type="entry name" value="S4"/>
    <property type="match status" value="1"/>
</dbReference>
<dbReference type="Gene3D" id="3.30.70.1560">
    <property type="entry name" value="Alpha-L RNA-binding motif"/>
    <property type="match status" value="1"/>
</dbReference>
<dbReference type="Pfam" id="PF01479">
    <property type="entry name" value="S4"/>
    <property type="match status" value="1"/>
</dbReference>
<accession>A0A6J4PZP8</accession>
<organism evidence="6">
    <name type="scientific">uncultured Rubrobacteraceae bacterium</name>
    <dbReference type="NCBI Taxonomy" id="349277"/>
    <lineage>
        <taxon>Bacteria</taxon>
        <taxon>Bacillati</taxon>
        <taxon>Actinomycetota</taxon>
        <taxon>Rubrobacteria</taxon>
        <taxon>Rubrobacterales</taxon>
        <taxon>Rubrobacteraceae</taxon>
        <taxon>environmental samples</taxon>
    </lineage>
</organism>
<keyword evidence="3" id="KW-0694">RNA-binding</keyword>
<evidence type="ECO:0000256" key="2">
    <source>
        <dbReference type="ARBA" id="ARBA00023235"/>
    </source>
</evidence>
<dbReference type="SMART" id="SM00363">
    <property type="entry name" value="S4"/>
    <property type="match status" value="1"/>
</dbReference>
<dbReference type="Pfam" id="PF00849">
    <property type="entry name" value="PseudoU_synth_2"/>
    <property type="match status" value="1"/>
</dbReference>
<dbReference type="InterPro" id="IPR002942">
    <property type="entry name" value="S4_RNA-bd"/>
</dbReference>
<feature type="domain" description="RNA-binding S4" evidence="5">
    <location>
        <begin position="1"/>
        <end position="64"/>
    </location>
</feature>
<evidence type="ECO:0000313" key="6">
    <source>
        <dbReference type="EMBL" id="CAA9430152.1"/>
    </source>
</evidence>
<comment type="similarity">
    <text evidence="1 4">Belongs to the pseudouridine synthase RsuA family.</text>
</comment>
<protein>
    <recommendedName>
        <fullName evidence="4">Pseudouridine synthase</fullName>
        <ecNumber evidence="4">5.4.99.-</ecNumber>
    </recommendedName>
</protein>
<evidence type="ECO:0000256" key="1">
    <source>
        <dbReference type="ARBA" id="ARBA00008348"/>
    </source>
</evidence>
<dbReference type="PROSITE" id="PS01149">
    <property type="entry name" value="PSI_RSU"/>
    <property type="match status" value="1"/>
</dbReference>
<name>A0A6J4PZP8_9ACTN</name>
<dbReference type="Gene3D" id="3.10.290.10">
    <property type="entry name" value="RNA-binding S4 domain"/>
    <property type="match status" value="1"/>
</dbReference>
<gene>
    <name evidence="6" type="ORF">AVDCRST_MAG37-540</name>
</gene>
<dbReference type="GO" id="GO:0000455">
    <property type="term" value="P:enzyme-directed rRNA pseudouridine synthesis"/>
    <property type="evidence" value="ECO:0007669"/>
    <property type="project" value="UniProtKB-ARBA"/>
</dbReference>
<evidence type="ECO:0000256" key="3">
    <source>
        <dbReference type="PROSITE-ProRule" id="PRU00182"/>
    </source>
</evidence>
<dbReference type="CDD" id="cd02870">
    <property type="entry name" value="PseudoU_synth_RsuA_like"/>
    <property type="match status" value="1"/>
</dbReference>
<dbReference type="InterPro" id="IPR006145">
    <property type="entry name" value="PsdUridine_synth_RsuA/RluA"/>
</dbReference>
<dbReference type="InterPro" id="IPR050343">
    <property type="entry name" value="RsuA_PseudoU_synthase"/>
</dbReference>
<dbReference type="GO" id="GO:0120159">
    <property type="term" value="F:rRNA pseudouridine synthase activity"/>
    <property type="evidence" value="ECO:0007669"/>
    <property type="project" value="UniProtKB-ARBA"/>
</dbReference>
<dbReference type="AlphaFoldDB" id="A0A6J4PZP8"/>
<dbReference type="InterPro" id="IPR042092">
    <property type="entry name" value="PsdUridine_s_RsuA/RluB/E/F_cat"/>
</dbReference>
<dbReference type="InterPro" id="IPR036986">
    <property type="entry name" value="S4_RNA-bd_sf"/>
</dbReference>
<dbReference type="InterPro" id="IPR018496">
    <property type="entry name" value="PsdUridine_synth_RsuA/RluB_CS"/>
</dbReference>
<dbReference type="SUPFAM" id="SSF55174">
    <property type="entry name" value="Alpha-L RNA-binding motif"/>
    <property type="match status" value="1"/>
</dbReference>
<evidence type="ECO:0000259" key="5">
    <source>
        <dbReference type="SMART" id="SM00363"/>
    </source>
</evidence>
<dbReference type="NCBIfam" id="TIGR00093">
    <property type="entry name" value="pseudouridine synthase"/>
    <property type="match status" value="1"/>
</dbReference>
<sequence length="232" mass="25091">MRLQAFLARSGAAPSRRKAEALISAGRVQLNGRIASLGESASPADRVLLDGDPVKLPSAHAYLALNKPAGYLTTLNDERGRKTVAELVPQSIPGLVPIGRLDAATVGLLLFTNDGSLAHHVTHPSSEIEKEYELALRNPFPEERLAALAAGPHLEDGKMFPPRITNLRRGPSQTTLNLTIHEGRNRIIRRACEAAGLDLKGLKRVRVGPVRLGSLREGRYRSLTSDELAGLR</sequence>
<evidence type="ECO:0000256" key="4">
    <source>
        <dbReference type="RuleBase" id="RU003887"/>
    </source>
</evidence>
<dbReference type="EC" id="5.4.99.-" evidence="4"/>
<dbReference type="Gene3D" id="3.30.70.580">
    <property type="entry name" value="Pseudouridine synthase I, catalytic domain, N-terminal subdomain"/>
    <property type="match status" value="1"/>
</dbReference>
<dbReference type="InterPro" id="IPR020094">
    <property type="entry name" value="TruA/RsuA/RluB/E/F_N"/>
</dbReference>
<dbReference type="InterPro" id="IPR000748">
    <property type="entry name" value="PsdUridine_synth_RsuA/RluB/E/F"/>
</dbReference>
<dbReference type="PANTHER" id="PTHR47683:SF2">
    <property type="entry name" value="RNA-BINDING S4 DOMAIN-CONTAINING PROTEIN"/>
    <property type="match status" value="1"/>
</dbReference>
<dbReference type="InterPro" id="IPR020103">
    <property type="entry name" value="PsdUridine_synth_cat_dom_sf"/>
</dbReference>
<dbReference type="CDD" id="cd00165">
    <property type="entry name" value="S4"/>
    <property type="match status" value="1"/>
</dbReference>
<dbReference type="EMBL" id="CADCVD010000024">
    <property type="protein sequence ID" value="CAA9430152.1"/>
    <property type="molecule type" value="Genomic_DNA"/>
</dbReference>
<dbReference type="GO" id="GO:0003723">
    <property type="term" value="F:RNA binding"/>
    <property type="evidence" value="ECO:0007669"/>
    <property type="project" value="UniProtKB-KW"/>
</dbReference>
<reference evidence="6" key="1">
    <citation type="submission" date="2020-02" db="EMBL/GenBank/DDBJ databases">
        <authorList>
            <person name="Meier V. D."/>
        </authorList>
    </citation>
    <scope>NUCLEOTIDE SEQUENCE</scope>
    <source>
        <strain evidence="6">AVDCRST_MAG37</strain>
    </source>
</reference>